<dbReference type="AlphaFoldDB" id="A0A2H3CTY0"/>
<accession>A0A2H3CTY0</accession>
<gene>
    <name evidence="1" type="ORF">ARMGADRAFT_1036831</name>
</gene>
<organism evidence="1 2">
    <name type="scientific">Armillaria gallica</name>
    <name type="common">Bulbous honey fungus</name>
    <name type="synonym">Armillaria bulbosa</name>
    <dbReference type="NCBI Taxonomy" id="47427"/>
    <lineage>
        <taxon>Eukaryota</taxon>
        <taxon>Fungi</taxon>
        <taxon>Dikarya</taxon>
        <taxon>Basidiomycota</taxon>
        <taxon>Agaricomycotina</taxon>
        <taxon>Agaricomycetes</taxon>
        <taxon>Agaricomycetidae</taxon>
        <taxon>Agaricales</taxon>
        <taxon>Marasmiineae</taxon>
        <taxon>Physalacriaceae</taxon>
        <taxon>Armillaria</taxon>
    </lineage>
</organism>
<evidence type="ECO:0000313" key="1">
    <source>
        <dbReference type="EMBL" id="PBK84904.1"/>
    </source>
</evidence>
<reference evidence="2" key="1">
    <citation type="journal article" date="2017" name="Nat. Ecol. Evol.">
        <title>Genome expansion and lineage-specific genetic innovations in the forest pathogenic fungi Armillaria.</title>
        <authorList>
            <person name="Sipos G."/>
            <person name="Prasanna A.N."/>
            <person name="Walter M.C."/>
            <person name="O'Connor E."/>
            <person name="Balint B."/>
            <person name="Krizsan K."/>
            <person name="Kiss B."/>
            <person name="Hess J."/>
            <person name="Varga T."/>
            <person name="Slot J."/>
            <person name="Riley R."/>
            <person name="Boka B."/>
            <person name="Rigling D."/>
            <person name="Barry K."/>
            <person name="Lee J."/>
            <person name="Mihaltcheva S."/>
            <person name="LaButti K."/>
            <person name="Lipzen A."/>
            <person name="Waldron R."/>
            <person name="Moloney N.M."/>
            <person name="Sperisen C."/>
            <person name="Kredics L."/>
            <person name="Vagvoelgyi C."/>
            <person name="Patrignani A."/>
            <person name="Fitzpatrick D."/>
            <person name="Nagy I."/>
            <person name="Doyle S."/>
            <person name="Anderson J.B."/>
            <person name="Grigoriev I.V."/>
            <person name="Gueldener U."/>
            <person name="Muensterkoetter M."/>
            <person name="Nagy L.G."/>
        </authorList>
    </citation>
    <scope>NUCLEOTIDE SEQUENCE [LARGE SCALE GENOMIC DNA]</scope>
    <source>
        <strain evidence="2">Ar21-2</strain>
    </source>
</reference>
<dbReference type="InParanoid" id="A0A2H3CTY0"/>
<sequence>MEEKRSESYEQIVTVEASEVSRQQALDVSPYCNFRQRGIRQKDDSLTQAVSAGSAERHLYQNKRAAILLALAMECTIFHIPERTRQYYAIVVDLLLHEGAISVGKKEIVPSINTVYASFQLPHFYKRECYRILPPGSSFVICLATETDRRQADFVGGGKDEFPKMELQRVPRDSNTDASTYLLDPGFRTPDSTRNQGERRLTSLVHAVDILSILGQKPKPNESQCGIFQCRH</sequence>
<name>A0A2H3CTY0_ARMGA</name>
<protein>
    <submittedName>
        <fullName evidence="1">Uncharacterized protein</fullName>
    </submittedName>
</protein>
<keyword evidence="2" id="KW-1185">Reference proteome</keyword>
<evidence type="ECO:0000313" key="2">
    <source>
        <dbReference type="Proteomes" id="UP000217790"/>
    </source>
</evidence>
<dbReference type="Proteomes" id="UP000217790">
    <property type="component" value="Unassembled WGS sequence"/>
</dbReference>
<dbReference type="EMBL" id="KZ293695">
    <property type="protein sequence ID" value="PBK84904.1"/>
    <property type="molecule type" value="Genomic_DNA"/>
</dbReference>
<proteinExistence type="predicted"/>